<comment type="caution">
    <text evidence="2">The sequence shown here is derived from an EMBL/GenBank/DDBJ whole genome shotgun (WGS) entry which is preliminary data.</text>
</comment>
<dbReference type="AlphaFoldDB" id="A0ABD6GHJ6"/>
<dbReference type="Proteomes" id="UP000179454">
    <property type="component" value="Unassembled WGS sequence"/>
</dbReference>
<reference evidence="3 4" key="1">
    <citation type="submission" date="2019-11" db="EMBL/GenBank/DDBJ databases">
        <title>Whole-genome sequencing of Allorhizobium vitis.</title>
        <authorList>
            <person name="Gan H.M."/>
            <person name="Savka M.A."/>
        </authorList>
    </citation>
    <scope>NUCLEOTIDE SEQUENCE [LARGE SCALE GENOMIC DNA]</scope>
    <source>
        <strain evidence="2 4">RF2/1</strain>
        <strain evidence="1 3">T1/7</strain>
    </source>
</reference>
<organism evidence="2 4">
    <name type="scientific">Agrobacterium vitis</name>
    <name type="common">Rhizobium vitis</name>
    <dbReference type="NCBI Taxonomy" id="373"/>
    <lineage>
        <taxon>Bacteria</taxon>
        <taxon>Pseudomonadati</taxon>
        <taxon>Pseudomonadota</taxon>
        <taxon>Alphaproteobacteria</taxon>
        <taxon>Hyphomicrobiales</taxon>
        <taxon>Rhizobiaceae</taxon>
        <taxon>Rhizobium/Agrobacterium group</taxon>
        <taxon>Agrobacterium</taxon>
    </lineage>
</organism>
<dbReference type="RefSeq" id="WP_041698733.1">
    <property type="nucleotide sequence ID" value="NZ_MBFA02000001.1"/>
</dbReference>
<evidence type="ECO:0000313" key="3">
    <source>
        <dbReference type="Proteomes" id="UP000179454"/>
    </source>
</evidence>
<protein>
    <recommendedName>
        <fullName evidence="5">Glycosyltransferase family 1 protein</fullName>
    </recommendedName>
</protein>
<proteinExistence type="predicted"/>
<evidence type="ECO:0000313" key="2">
    <source>
        <dbReference type="EMBL" id="MUP08413.1"/>
    </source>
</evidence>
<dbReference type="EMBL" id="MBFA02000001">
    <property type="protein sequence ID" value="MUP08413.1"/>
    <property type="molecule type" value="Genomic_DNA"/>
</dbReference>
<accession>A0ABD6GHJ6</accession>
<sequence>MLYPVRFVYRRSSVKFGSTTMRSFQLSRLTRPYLGDKYRFEMAALPNKRIPGLQMLWASLQPKDAIYVFTKRAALSIGASALEILHGRSRGICFDYVDTPLDKMVFNHVDMHLASSHMARDAMSARLTNTPGAKGQVGLLLHGADERIYAMGNQRRTDYRAGYFGFLKNTVRTPQIEKSVDFHDAAFSDSMRQIIARMGDYSLHYCIRAPQTETLARCYKPFTKGVIAAACGANVLVNAAQDDALAFLGEDYPYLVQGEGEDEIIDVLQRARSTHGKNDWLRARRAMDHFLDQVSPKAMAMQMDEIFTTLLR</sequence>
<name>A0ABD6GHJ6_AGRVI</name>
<evidence type="ECO:0000313" key="4">
    <source>
        <dbReference type="Proteomes" id="UP000179536"/>
    </source>
</evidence>
<keyword evidence="3" id="KW-1185">Reference proteome</keyword>
<dbReference type="EMBL" id="MBFE02000001">
    <property type="protein sequence ID" value="MUO40532.1"/>
    <property type="molecule type" value="Genomic_DNA"/>
</dbReference>
<evidence type="ECO:0008006" key="5">
    <source>
        <dbReference type="Google" id="ProtNLM"/>
    </source>
</evidence>
<evidence type="ECO:0000313" key="1">
    <source>
        <dbReference type="EMBL" id="MUO40532.1"/>
    </source>
</evidence>
<gene>
    <name evidence="2" type="ORF">BBK91_000805</name>
    <name evidence="1" type="ORF">BBL17_001775</name>
</gene>
<dbReference type="Proteomes" id="UP000179536">
    <property type="component" value="Unassembled WGS sequence"/>
</dbReference>